<accession>A0ABQ1HY94</accession>
<sequence>MQQRDDHLLHGVSILVVEDEVVFRQQLLAFLIQQGAMVGAVGDGEAALEAIGQQHYDIILMDLIMPKMGGVELLENLAHFSGTVVVISGKSTMADLRQVMALGASDFLVKPITDFKEITNTILTNLSMAEEHNLQMEFSEFSEHKAHFKANDVQASLVLQEIMPEPTQELMGYFCHYRLKGQSLFPILKQIDANHVAFLVVDICLMGDEGVIAAVIINGFFQDMWNRLSINDPSSLQPSQALSSLNKILNAADLRAPVGCLYGVIKDDCVSFANAGLLDVPAPFDQAQPGLALGLNASAHYLECLVRLSEIGFSLRFKNLVDDCISLKLFPVA</sequence>
<proteinExistence type="predicted"/>
<dbReference type="RefSeq" id="WP_188407301.1">
    <property type="nucleotide sequence ID" value="NZ_BMDY01000004.1"/>
</dbReference>
<dbReference type="PANTHER" id="PTHR48111:SF22">
    <property type="entry name" value="REGULATOR OF RPOS"/>
    <property type="match status" value="1"/>
</dbReference>
<reference evidence="8" key="1">
    <citation type="journal article" date="2019" name="Int. J. Syst. Evol. Microbiol.">
        <title>The Global Catalogue of Microorganisms (GCM) 10K type strain sequencing project: providing services to taxonomists for standard genome sequencing and annotation.</title>
        <authorList>
            <consortium name="The Broad Institute Genomics Platform"/>
            <consortium name="The Broad Institute Genome Sequencing Center for Infectious Disease"/>
            <person name="Wu L."/>
            <person name="Ma J."/>
        </authorList>
    </citation>
    <scope>NUCLEOTIDE SEQUENCE [LARGE SCALE GENOMIC DNA]</scope>
    <source>
        <strain evidence="8">CGMCC 1.10131</strain>
    </source>
</reference>
<comment type="caution">
    <text evidence="7">The sequence shown here is derived from an EMBL/GenBank/DDBJ whole genome shotgun (WGS) entry which is preliminary data.</text>
</comment>
<dbReference type="SMART" id="SM00448">
    <property type="entry name" value="REC"/>
    <property type="match status" value="1"/>
</dbReference>
<dbReference type="SUPFAM" id="SSF52172">
    <property type="entry name" value="CheY-like"/>
    <property type="match status" value="1"/>
</dbReference>
<evidence type="ECO:0000256" key="3">
    <source>
        <dbReference type="ARBA" id="ARBA00023125"/>
    </source>
</evidence>
<evidence type="ECO:0000259" key="6">
    <source>
        <dbReference type="PROSITE" id="PS50110"/>
    </source>
</evidence>
<keyword evidence="8" id="KW-1185">Reference proteome</keyword>
<dbReference type="PANTHER" id="PTHR48111">
    <property type="entry name" value="REGULATOR OF RPOS"/>
    <property type="match status" value="1"/>
</dbReference>
<organism evidence="7 8">
    <name type="scientific">Agarivorans gilvus</name>
    <dbReference type="NCBI Taxonomy" id="680279"/>
    <lineage>
        <taxon>Bacteria</taxon>
        <taxon>Pseudomonadati</taxon>
        <taxon>Pseudomonadota</taxon>
        <taxon>Gammaproteobacteria</taxon>
        <taxon>Alteromonadales</taxon>
        <taxon>Alteromonadaceae</taxon>
        <taxon>Agarivorans</taxon>
    </lineage>
</organism>
<evidence type="ECO:0000256" key="4">
    <source>
        <dbReference type="ARBA" id="ARBA00023163"/>
    </source>
</evidence>
<evidence type="ECO:0000256" key="1">
    <source>
        <dbReference type="ARBA" id="ARBA00023012"/>
    </source>
</evidence>
<feature type="domain" description="Response regulatory" evidence="6">
    <location>
        <begin position="13"/>
        <end position="125"/>
    </location>
</feature>
<keyword evidence="1" id="KW-0902">Two-component regulatory system</keyword>
<dbReference type="PROSITE" id="PS50110">
    <property type="entry name" value="RESPONSE_REGULATORY"/>
    <property type="match status" value="1"/>
</dbReference>
<evidence type="ECO:0000313" key="8">
    <source>
        <dbReference type="Proteomes" id="UP000651977"/>
    </source>
</evidence>
<keyword evidence="4" id="KW-0804">Transcription</keyword>
<dbReference type="InterPro" id="IPR001789">
    <property type="entry name" value="Sig_transdc_resp-reg_receiver"/>
</dbReference>
<evidence type="ECO:0000313" key="7">
    <source>
        <dbReference type="EMBL" id="GGA98764.1"/>
    </source>
</evidence>
<dbReference type="Pfam" id="PF00072">
    <property type="entry name" value="Response_reg"/>
    <property type="match status" value="1"/>
</dbReference>
<dbReference type="EMBL" id="BMDY01000004">
    <property type="protein sequence ID" value="GGA98764.1"/>
    <property type="molecule type" value="Genomic_DNA"/>
</dbReference>
<keyword evidence="3" id="KW-0238">DNA-binding</keyword>
<keyword evidence="5" id="KW-0597">Phosphoprotein</keyword>
<evidence type="ECO:0000256" key="2">
    <source>
        <dbReference type="ARBA" id="ARBA00023015"/>
    </source>
</evidence>
<feature type="modified residue" description="4-aspartylphosphate" evidence="5">
    <location>
        <position position="62"/>
    </location>
</feature>
<keyword evidence="2" id="KW-0805">Transcription regulation</keyword>
<evidence type="ECO:0000256" key="5">
    <source>
        <dbReference type="PROSITE-ProRule" id="PRU00169"/>
    </source>
</evidence>
<dbReference type="Gene3D" id="3.40.50.2300">
    <property type="match status" value="1"/>
</dbReference>
<name>A0ABQ1HY94_9ALTE</name>
<dbReference type="InterPro" id="IPR039420">
    <property type="entry name" value="WalR-like"/>
</dbReference>
<dbReference type="InterPro" id="IPR011006">
    <property type="entry name" value="CheY-like_superfamily"/>
</dbReference>
<protein>
    <submittedName>
        <fullName evidence="7">Two-component system response regulator RssB</fullName>
    </submittedName>
</protein>
<dbReference type="Proteomes" id="UP000651977">
    <property type="component" value="Unassembled WGS sequence"/>
</dbReference>
<gene>
    <name evidence="7" type="ORF">GCM10007414_09720</name>
</gene>